<protein>
    <submittedName>
        <fullName evidence="1">Uncharacterized protein</fullName>
    </submittedName>
</protein>
<evidence type="ECO:0000313" key="1">
    <source>
        <dbReference type="EMBL" id="KAK2547768.1"/>
    </source>
</evidence>
<evidence type="ECO:0000313" key="2">
    <source>
        <dbReference type="Proteomes" id="UP001249851"/>
    </source>
</evidence>
<proteinExistence type="predicted"/>
<dbReference type="EMBL" id="JARQWQ010000168">
    <property type="protein sequence ID" value="KAK2547768.1"/>
    <property type="molecule type" value="Genomic_DNA"/>
</dbReference>
<dbReference type="AlphaFoldDB" id="A0AAD9PRW7"/>
<comment type="caution">
    <text evidence="1">The sequence shown here is derived from an EMBL/GenBank/DDBJ whole genome shotgun (WGS) entry which is preliminary data.</text>
</comment>
<reference evidence="1" key="2">
    <citation type="journal article" date="2023" name="Science">
        <title>Genomic signatures of disease resistance in endangered staghorn corals.</title>
        <authorList>
            <person name="Vollmer S.V."/>
            <person name="Selwyn J.D."/>
            <person name="Despard B.A."/>
            <person name="Roesel C.L."/>
        </authorList>
    </citation>
    <scope>NUCLEOTIDE SEQUENCE</scope>
    <source>
        <strain evidence="1">K2</strain>
    </source>
</reference>
<dbReference type="Proteomes" id="UP001249851">
    <property type="component" value="Unassembled WGS sequence"/>
</dbReference>
<gene>
    <name evidence="1" type="ORF">P5673_032176</name>
</gene>
<name>A0AAD9PRW7_ACRCE</name>
<accession>A0AAD9PRW7</accession>
<reference evidence="1" key="1">
    <citation type="journal article" date="2023" name="G3 (Bethesda)">
        <title>Whole genome assembly and annotation of the endangered Caribbean coral Acropora cervicornis.</title>
        <authorList>
            <person name="Selwyn J.D."/>
            <person name="Vollmer S.V."/>
        </authorList>
    </citation>
    <scope>NUCLEOTIDE SEQUENCE</scope>
    <source>
        <strain evidence="1">K2</strain>
    </source>
</reference>
<keyword evidence="2" id="KW-1185">Reference proteome</keyword>
<organism evidence="1 2">
    <name type="scientific">Acropora cervicornis</name>
    <name type="common">Staghorn coral</name>
    <dbReference type="NCBI Taxonomy" id="6130"/>
    <lineage>
        <taxon>Eukaryota</taxon>
        <taxon>Metazoa</taxon>
        <taxon>Cnidaria</taxon>
        <taxon>Anthozoa</taxon>
        <taxon>Hexacorallia</taxon>
        <taxon>Scleractinia</taxon>
        <taxon>Astrocoeniina</taxon>
        <taxon>Acroporidae</taxon>
        <taxon>Acropora</taxon>
    </lineage>
</organism>
<sequence length="28" mass="3201">MNAVENFVQNIALKCHMAASLVLSRRKR</sequence>